<dbReference type="EMBL" id="NJET01000172">
    <property type="protein sequence ID" value="PHH59929.1"/>
    <property type="molecule type" value="Genomic_DNA"/>
</dbReference>
<dbReference type="Proteomes" id="UP000226192">
    <property type="component" value="Unassembled WGS sequence"/>
</dbReference>
<evidence type="ECO:0000313" key="3">
    <source>
        <dbReference type="Proteomes" id="UP000226192"/>
    </source>
</evidence>
<gene>
    <name evidence="2" type="ORF">CDD81_2360</name>
</gene>
<feature type="compositionally biased region" description="Basic and acidic residues" evidence="1">
    <location>
        <begin position="15"/>
        <end position="32"/>
    </location>
</feature>
<evidence type="ECO:0000256" key="1">
    <source>
        <dbReference type="SAM" id="MobiDB-lite"/>
    </source>
</evidence>
<reference evidence="2 3" key="1">
    <citation type="submission" date="2017-06" db="EMBL/GenBank/DDBJ databases">
        <title>Ant-infecting Ophiocordyceps genomes reveal a high diversity of potential behavioral manipulation genes and a possible major role for enterotoxins.</title>
        <authorList>
            <person name="De Bekker C."/>
            <person name="Evans H.C."/>
            <person name="Brachmann A."/>
            <person name="Hughes D.P."/>
        </authorList>
    </citation>
    <scope>NUCLEOTIDE SEQUENCE [LARGE SCALE GENOMIC DNA]</scope>
    <source>
        <strain evidence="2 3">Map64</strain>
    </source>
</reference>
<protein>
    <submittedName>
        <fullName evidence="2">Uncharacterized protein</fullName>
    </submittedName>
</protein>
<evidence type="ECO:0000313" key="2">
    <source>
        <dbReference type="EMBL" id="PHH59929.1"/>
    </source>
</evidence>
<feature type="compositionally biased region" description="Basic residues" evidence="1">
    <location>
        <begin position="48"/>
        <end position="60"/>
    </location>
</feature>
<organism evidence="2 3">
    <name type="scientific">Ophiocordyceps australis</name>
    <dbReference type="NCBI Taxonomy" id="1399860"/>
    <lineage>
        <taxon>Eukaryota</taxon>
        <taxon>Fungi</taxon>
        <taxon>Dikarya</taxon>
        <taxon>Ascomycota</taxon>
        <taxon>Pezizomycotina</taxon>
        <taxon>Sordariomycetes</taxon>
        <taxon>Hypocreomycetidae</taxon>
        <taxon>Hypocreales</taxon>
        <taxon>Ophiocordycipitaceae</taxon>
        <taxon>Ophiocordyceps</taxon>
    </lineage>
</organism>
<accession>A0A2C5X7M8</accession>
<feature type="region of interest" description="Disordered" evidence="1">
    <location>
        <begin position="1"/>
        <end position="95"/>
    </location>
</feature>
<name>A0A2C5X7M8_9HYPO</name>
<keyword evidence="3" id="KW-1185">Reference proteome</keyword>
<feature type="region of interest" description="Disordered" evidence="1">
    <location>
        <begin position="197"/>
        <end position="217"/>
    </location>
</feature>
<proteinExistence type="predicted"/>
<sequence length="246" mass="26352">MRTASALFPLFLPPDAKRARGGQRDSKSERSNRQGPTRSKTEEGGQQARRRNSKGARRSKEKQGEARRNKHKKREARAPRAQRIDARPPPPRLSRAAARLQCLKAISNWPEAKTRPPVSHLSPVCTDTGDWRAALGCVDACICLLSAPNDEALAPSCLPLTSRAPSSYNACAVLSAPASCLSRPDDGKQSLAIVQQGSPLRAATSPTTTISGLTDSPRVLRAPTAPLHSSLGALSIVCLQGEEAKN</sequence>
<dbReference type="AlphaFoldDB" id="A0A2C5X7M8"/>
<feature type="compositionally biased region" description="Polar residues" evidence="1">
    <location>
        <begin position="197"/>
        <end position="214"/>
    </location>
</feature>
<feature type="compositionally biased region" description="Basic and acidic residues" evidence="1">
    <location>
        <begin position="76"/>
        <end position="86"/>
    </location>
</feature>
<comment type="caution">
    <text evidence="2">The sequence shown here is derived from an EMBL/GenBank/DDBJ whole genome shotgun (WGS) entry which is preliminary data.</text>
</comment>